<dbReference type="InterPro" id="IPR004550">
    <property type="entry name" value="AsnASE_II"/>
</dbReference>
<dbReference type="STRING" id="318586.Pden_1153"/>
<dbReference type="SFLD" id="SFLDS00057">
    <property type="entry name" value="Glutaminase/Asparaginase"/>
    <property type="match status" value="1"/>
</dbReference>
<dbReference type="Pfam" id="PF00710">
    <property type="entry name" value="Asparaginase"/>
    <property type="match status" value="1"/>
</dbReference>
<dbReference type="RefSeq" id="WP_011747481.1">
    <property type="nucleotide sequence ID" value="NC_008686.1"/>
</dbReference>
<dbReference type="InterPro" id="IPR027474">
    <property type="entry name" value="L-asparaginase_N"/>
</dbReference>
<dbReference type="PRINTS" id="PR00139">
    <property type="entry name" value="ASNGLNASE"/>
</dbReference>
<dbReference type="HOGENOM" id="CLU_019134_1_0_5"/>
<feature type="active site" evidence="5">
    <location>
        <position position="14"/>
    </location>
</feature>
<dbReference type="OrthoDB" id="9788068at2"/>
<feature type="domain" description="L-asparaginase N-terminal" evidence="8">
    <location>
        <begin position="6"/>
        <end position="189"/>
    </location>
</feature>
<dbReference type="PIRSF" id="PIRSF001220">
    <property type="entry name" value="L-ASNase_gatD"/>
    <property type="match status" value="1"/>
</dbReference>
<evidence type="ECO:0000256" key="2">
    <source>
        <dbReference type="ARBA" id="ARBA00022801"/>
    </source>
</evidence>
<evidence type="ECO:0000313" key="10">
    <source>
        <dbReference type="EMBL" id="ABL69261.1"/>
    </source>
</evidence>
<dbReference type="PROSITE" id="PS51732">
    <property type="entry name" value="ASN_GLN_ASE_3"/>
    <property type="match status" value="1"/>
</dbReference>
<feature type="compositionally biased region" description="Basic and acidic residues" evidence="7">
    <location>
        <begin position="316"/>
        <end position="326"/>
    </location>
</feature>
<dbReference type="EC" id="3.5.1.1" evidence="10"/>
<dbReference type="EnsemblBacteria" id="ABL69261">
    <property type="protein sequence ID" value="ABL69261"/>
    <property type="gene ID" value="Pden_1153"/>
</dbReference>
<dbReference type="InterPro" id="IPR027473">
    <property type="entry name" value="L-asparaginase_C"/>
</dbReference>
<dbReference type="Gene3D" id="3.40.50.40">
    <property type="match status" value="1"/>
</dbReference>
<gene>
    <name evidence="10" type="ordered locus">Pden_1153</name>
</gene>
<evidence type="ECO:0000256" key="3">
    <source>
        <dbReference type="PIRSR" id="PIRSR001220-1"/>
    </source>
</evidence>
<evidence type="ECO:0000313" key="11">
    <source>
        <dbReference type="Proteomes" id="UP000000361"/>
    </source>
</evidence>
<feature type="binding site" evidence="4">
    <location>
        <begin position="86"/>
        <end position="87"/>
    </location>
    <ligand>
        <name>substrate</name>
    </ligand>
</feature>
<dbReference type="InterPro" id="IPR020827">
    <property type="entry name" value="Asparaginase/glutaminase_AS1"/>
</dbReference>
<dbReference type="EMBL" id="CP000489">
    <property type="protein sequence ID" value="ABL69261.1"/>
    <property type="molecule type" value="Genomic_DNA"/>
</dbReference>
<keyword evidence="11" id="KW-1185">Reference proteome</keyword>
<dbReference type="PANTHER" id="PTHR11707:SF28">
    <property type="entry name" value="60 KDA LYSOPHOSPHOLIPASE"/>
    <property type="match status" value="1"/>
</dbReference>
<evidence type="ECO:0000259" key="8">
    <source>
        <dbReference type="Pfam" id="PF00710"/>
    </source>
</evidence>
<evidence type="ECO:0000259" key="9">
    <source>
        <dbReference type="Pfam" id="PF17763"/>
    </source>
</evidence>
<dbReference type="GO" id="GO:0006528">
    <property type="term" value="P:asparagine metabolic process"/>
    <property type="evidence" value="ECO:0007669"/>
    <property type="project" value="InterPro"/>
</dbReference>
<reference evidence="11" key="1">
    <citation type="submission" date="2006-12" db="EMBL/GenBank/DDBJ databases">
        <title>Complete sequence of chromosome 1 of Paracoccus denitrificans PD1222.</title>
        <authorList>
            <person name="Copeland A."/>
            <person name="Lucas S."/>
            <person name="Lapidus A."/>
            <person name="Barry K."/>
            <person name="Detter J.C."/>
            <person name="Glavina del Rio T."/>
            <person name="Hammon N."/>
            <person name="Israni S."/>
            <person name="Dalin E."/>
            <person name="Tice H."/>
            <person name="Pitluck S."/>
            <person name="Munk A.C."/>
            <person name="Brettin T."/>
            <person name="Bruce D."/>
            <person name="Han C."/>
            <person name="Tapia R."/>
            <person name="Gilna P."/>
            <person name="Schmutz J."/>
            <person name="Larimer F."/>
            <person name="Land M."/>
            <person name="Hauser L."/>
            <person name="Kyrpides N."/>
            <person name="Lykidis A."/>
            <person name="Spiro S."/>
            <person name="Richardson D.J."/>
            <person name="Moir J.W.B."/>
            <person name="Ferguson S.J."/>
            <person name="van Spanning R.J.M."/>
            <person name="Richardson P."/>
        </authorList>
    </citation>
    <scope>NUCLEOTIDE SEQUENCE [LARGE SCALE GENOMIC DNA]</scope>
    <source>
        <strain evidence="11">Pd 1222</strain>
    </source>
</reference>
<comment type="similarity">
    <text evidence="1">Belongs to the asparaginase 1 family.</text>
</comment>
<dbReference type="Proteomes" id="UP000000361">
    <property type="component" value="Chromosome 1"/>
</dbReference>
<dbReference type="PANTHER" id="PTHR11707">
    <property type="entry name" value="L-ASPARAGINASE"/>
    <property type="match status" value="1"/>
</dbReference>
<dbReference type="SUPFAM" id="SSF53774">
    <property type="entry name" value="Glutaminase/Asparaginase"/>
    <property type="match status" value="1"/>
</dbReference>
<dbReference type="InterPro" id="IPR006034">
    <property type="entry name" value="Asparaginase/glutaminase-like"/>
</dbReference>
<sequence>MAPRIVALVSTGGTIASRFSADHGGLFSMDGPEALLVPGLPALRVDPFCNLGSNRIDLALSLRLAQRIAAHLADPEVAGCVVTHGTDTMEESAFLASRVIGSEKPVVFTGAQFAADSPAPDGPGNLAAALRLAASRKARGLGVVVVFDGSAYAAEDVTKIDAQARAGFAGPHFGPVARIGRAGIRLLARPPRPAPLPAAGISPDVALLPAAMGMDGRSIDALVAAGMQGIVIEGFGCGNGTPELVAAVARARSRGVTCVVTTRCLRGETRPLYADGGALDLQRAGAILAGRLQGKKARILLALLLAGRRGSVTARDFGHDCRDPGQGRELGTGRPD</sequence>
<dbReference type="SMART" id="SM00870">
    <property type="entry name" value="Asparaginase"/>
    <property type="match status" value="1"/>
</dbReference>
<evidence type="ECO:0000256" key="4">
    <source>
        <dbReference type="PIRSR" id="PIRSR001220-2"/>
    </source>
</evidence>
<dbReference type="eggNOG" id="COG0252">
    <property type="taxonomic scope" value="Bacteria"/>
</dbReference>
<dbReference type="InterPro" id="IPR040919">
    <property type="entry name" value="Asparaginase_C"/>
</dbReference>
<feature type="binding site" evidence="4">
    <location>
        <position position="53"/>
    </location>
    <ligand>
        <name>substrate</name>
    </ligand>
</feature>
<dbReference type="KEGG" id="pde:Pden_1153"/>
<dbReference type="PIRSF" id="PIRSF500176">
    <property type="entry name" value="L_ASNase"/>
    <property type="match status" value="1"/>
</dbReference>
<keyword evidence="2 10" id="KW-0378">Hydrolase</keyword>
<evidence type="ECO:0000256" key="5">
    <source>
        <dbReference type="PROSITE-ProRule" id="PRU10099"/>
    </source>
</evidence>
<dbReference type="InterPro" id="IPR037152">
    <property type="entry name" value="L-asparaginase_N_sf"/>
</dbReference>
<dbReference type="InterPro" id="IPR036152">
    <property type="entry name" value="Asp/glu_Ase-like_sf"/>
</dbReference>
<dbReference type="GeneID" id="93452371"/>
<evidence type="ECO:0000256" key="7">
    <source>
        <dbReference type="SAM" id="MobiDB-lite"/>
    </source>
</evidence>
<dbReference type="InterPro" id="IPR027475">
    <property type="entry name" value="Asparaginase/glutaminase_AS2"/>
</dbReference>
<evidence type="ECO:0000256" key="6">
    <source>
        <dbReference type="PROSITE-ProRule" id="PRU10100"/>
    </source>
</evidence>
<dbReference type="PROSITE" id="PS00917">
    <property type="entry name" value="ASN_GLN_ASE_2"/>
    <property type="match status" value="1"/>
</dbReference>
<protein>
    <submittedName>
        <fullName evidence="10">Asparaginase</fullName>
        <ecNumber evidence="10">3.5.1.1</ecNumber>
    </submittedName>
</protein>
<feature type="active site" evidence="6">
    <location>
        <position position="86"/>
    </location>
</feature>
<dbReference type="CDD" id="cd08964">
    <property type="entry name" value="L-asparaginase_II"/>
    <property type="match status" value="1"/>
</dbReference>
<feature type="domain" description="Asparaginase/glutaminase C-terminal" evidence="9">
    <location>
        <begin position="204"/>
        <end position="307"/>
    </location>
</feature>
<name>A1B167_PARDP</name>
<feature type="region of interest" description="Disordered" evidence="7">
    <location>
        <begin position="316"/>
        <end position="336"/>
    </location>
</feature>
<dbReference type="PROSITE" id="PS00144">
    <property type="entry name" value="ASN_GLN_ASE_1"/>
    <property type="match status" value="1"/>
</dbReference>
<evidence type="ECO:0000256" key="1">
    <source>
        <dbReference type="ARBA" id="ARBA00010518"/>
    </source>
</evidence>
<organism evidence="10 11">
    <name type="scientific">Paracoccus denitrificans (strain Pd 1222)</name>
    <dbReference type="NCBI Taxonomy" id="318586"/>
    <lineage>
        <taxon>Bacteria</taxon>
        <taxon>Pseudomonadati</taxon>
        <taxon>Pseudomonadota</taxon>
        <taxon>Alphaproteobacteria</taxon>
        <taxon>Rhodobacterales</taxon>
        <taxon>Paracoccaceae</taxon>
        <taxon>Paracoccus</taxon>
    </lineage>
</organism>
<dbReference type="AlphaFoldDB" id="A1B167"/>
<proteinExistence type="inferred from homology"/>
<feature type="active site" description="O-isoaspartyl threonine intermediate" evidence="3">
    <location>
        <position position="14"/>
    </location>
</feature>
<dbReference type="Pfam" id="PF17763">
    <property type="entry name" value="Asparaginase_C"/>
    <property type="match status" value="1"/>
</dbReference>
<dbReference type="GO" id="GO:0004067">
    <property type="term" value="F:asparaginase activity"/>
    <property type="evidence" value="ECO:0007669"/>
    <property type="project" value="UniProtKB-UniRule"/>
</dbReference>
<dbReference type="Gene3D" id="3.40.50.1170">
    <property type="entry name" value="L-asparaginase, N-terminal domain"/>
    <property type="match status" value="1"/>
</dbReference>
<accession>A1B167</accession>